<sequence length="473" mass="51562">MTTTPPPSSPSSLRIPSAPLHGAGYDQYEPYPRRQSTRLASQRAARELEKASEESCPKSPSKSRSQCVPKKYRRVQDEASSDSQESEHGLSRKRSDAPKQQPSIPFSNHGASVDPFTSPQRQPTSAAWSRVEAPQGLLTPVKTPSKRKSHGNLSSTSRALFPPSGRTFTKKPSPFSLESFETSSSDEIQIFTDSRDRVPVARPASDNPFTSRLSDVSKSRDTSKRAEQTKDTSIEAVEATGSSGPSRTRGGKSARLAMMSGDEEAISTRREGITMMFRGKKVFTRFDDVEEDDDEDDDLGLFASRPDLLEANPDILTQVKPLSRRTMKPRALFSTATKAVSQRDEEAATDDEIAEENDAKKPPVIEISSTVTDQAPVSPESPHAPSATRLLRSSARFAPETEQTSSSGSATDSKRKRISPFDNWLRKKQAIEEVSASVPSAKREADHSGDLITPPTAKKTRSTRGGASANPSV</sequence>
<feature type="compositionally biased region" description="Basic and acidic residues" evidence="1">
    <location>
        <begin position="85"/>
        <end position="97"/>
    </location>
</feature>
<dbReference type="AlphaFoldDB" id="S8AUH3"/>
<reference evidence="2 3" key="1">
    <citation type="journal article" date="2013" name="PLoS ONE">
        <title>Genomic and secretomic analyses reveal unique features of the lignocellulolytic enzyme system of Penicillium decumbens.</title>
        <authorList>
            <person name="Liu G."/>
            <person name="Zhang L."/>
            <person name="Wei X."/>
            <person name="Zou G."/>
            <person name="Qin Y."/>
            <person name="Ma L."/>
            <person name="Li J."/>
            <person name="Zheng H."/>
            <person name="Wang S."/>
            <person name="Wang C."/>
            <person name="Xun L."/>
            <person name="Zhao G.-P."/>
            <person name="Zhou Z."/>
            <person name="Qu Y."/>
        </authorList>
    </citation>
    <scope>NUCLEOTIDE SEQUENCE [LARGE SCALE GENOMIC DNA]</scope>
    <source>
        <strain evidence="3">114-2 / CGMCC 5302</strain>
    </source>
</reference>
<feature type="compositionally biased region" description="Low complexity" evidence="1">
    <location>
        <begin position="240"/>
        <end position="253"/>
    </location>
</feature>
<dbReference type="EMBL" id="KB644412">
    <property type="protein sequence ID" value="EPS29793.1"/>
    <property type="molecule type" value="Genomic_DNA"/>
</dbReference>
<accession>S8AUH3</accession>
<dbReference type="Proteomes" id="UP000019376">
    <property type="component" value="Unassembled WGS sequence"/>
</dbReference>
<evidence type="ECO:0000256" key="1">
    <source>
        <dbReference type="SAM" id="MobiDB-lite"/>
    </source>
</evidence>
<feature type="compositionally biased region" description="Polar residues" evidence="1">
    <location>
        <begin position="98"/>
        <end position="127"/>
    </location>
</feature>
<feature type="compositionally biased region" description="Acidic residues" evidence="1">
    <location>
        <begin position="347"/>
        <end position="356"/>
    </location>
</feature>
<keyword evidence="3" id="KW-1185">Reference proteome</keyword>
<feature type="region of interest" description="Disordered" evidence="1">
    <location>
        <begin position="1"/>
        <end position="267"/>
    </location>
</feature>
<dbReference type="eggNOG" id="ENOG502S7GF">
    <property type="taxonomic scope" value="Eukaryota"/>
</dbReference>
<feature type="compositionally biased region" description="Polar residues" evidence="1">
    <location>
        <begin position="463"/>
        <end position="473"/>
    </location>
</feature>
<name>S8AUH3_PENO1</name>
<protein>
    <submittedName>
        <fullName evidence="2">Uncharacterized protein</fullName>
    </submittedName>
</protein>
<evidence type="ECO:0000313" key="3">
    <source>
        <dbReference type="Proteomes" id="UP000019376"/>
    </source>
</evidence>
<feature type="compositionally biased region" description="Polar residues" evidence="1">
    <location>
        <begin position="401"/>
        <end position="411"/>
    </location>
</feature>
<dbReference type="PhylomeDB" id="S8AUH3"/>
<organism evidence="2 3">
    <name type="scientific">Penicillium oxalicum (strain 114-2 / CGMCC 5302)</name>
    <name type="common">Penicillium decumbens</name>
    <dbReference type="NCBI Taxonomy" id="933388"/>
    <lineage>
        <taxon>Eukaryota</taxon>
        <taxon>Fungi</taxon>
        <taxon>Dikarya</taxon>
        <taxon>Ascomycota</taxon>
        <taxon>Pezizomycotina</taxon>
        <taxon>Eurotiomycetes</taxon>
        <taxon>Eurotiomycetidae</taxon>
        <taxon>Eurotiales</taxon>
        <taxon>Aspergillaceae</taxon>
        <taxon>Penicillium</taxon>
    </lineage>
</organism>
<feature type="region of interest" description="Disordered" evidence="1">
    <location>
        <begin position="327"/>
        <end position="473"/>
    </location>
</feature>
<proteinExistence type="predicted"/>
<dbReference type="OrthoDB" id="5398515at2759"/>
<gene>
    <name evidence="2" type="ORF">PDE_04743</name>
</gene>
<feature type="compositionally biased region" description="Basic and acidic residues" evidence="1">
    <location>
        <begin position="44"/>
        <end position="56"/>
    </location>
</feature>
<feature type="compositionally biased region" description="Basic and acidic residues" evidence="1">
    <location>
        <begin position="215"/>
        <end position="233"/>
    </location>
</feature>
<dbReference type="HOGENOM" id="CLU_038380_0_0_1"/>
<evidence type="ECO:0000313" key="2">
    <source>
        <dbReference type="EMBL" id="EPS29793.1"/>
    </source>
</evidence>